<keyword evidence="2 5" id="KW-0812">Transmembrane</keyword>
<sequence length="147" mass="16571">MLKWLDVPPVWLGLCLVLAGALRDMPPVVSELVWDRVGQGLILLGLALMVWAAVTMIRARTTVIPHQQPDALVTSGPFRCSRNPIYLGDALVLTGAVLWWGNLLALILVPVFMAVISWRFIRPEESRLREGFGDSFDTWSHQVRRWV</sequence>
<dbReference type="EMBL" id="VFSV01000001">
    <property type="protein sequence ID" value="TRD23541.1"/>
    <property type="molecule type" value="Genomic_DNA"/>
</dbReference>
<keyword evidence="6" id="KW-0808">Transferase</keyword>
<keyword evidence="3 5" id="KW-1133">Transmembrane helix</keyword>
<comment type="subcellular location">
    <subcellularLocation>
        <location evidence="1">Endomembrane system</location>
        <topology evidence="1">Multi-pass membrane protein</topology>
    </subcellularLocation>
</comment>
<dbReference type="InterPro" id="IPR052527">
    <property type="entry name" value="Metal_cation-efflux_comp"/>
</dbReference>
<keyword evidence="6" id="KW-0489">Methyltransferase</keyword>
<dbReference type="PANTHER" id="PTHR43847:SF1">
    <property type="entry name" value="BLL3993 PROTEIN"/>
    <property type="match status" value="1"/>
</dbReference>
<feature type="transmembrane region" description="Helical" evidence="5">
    <location>
        <begin position="91"/>
        <end position="121"/>
    </location>
</feature>
<protein>
    <submittedName>
        <fullName evidence="6">Isoprenylcysteine carboxylmethyltransferase family protein</fullName>
    </submittedName>
</protein>
<evidence type="ECO:0000256" key="3">
    <source>
        <dbReference type="ARBA" id="ARBA00022989"/>
    </source>
</evidence>
<dbReference type="Pfam" id="PF04191">
    <property type="entry name" value="PEMT"/>
    <property type="match status" value="1"/>
</dbReference>
<keyword evidence="4 5" id="KW-0472">Membrane</keyword>
<evidence type="ECO:0000256" key="4">
    <source>
        <dbReference type="ARBA" id="ARBA00023136"/>
    </source>
</evidence>
<evidence type="ECO:0000313" key="6">
    <source>
        <dbReference type="EMBL" id="TRD23541.1"/>
    </source>
</evidence>
<dbReference type="OrthoDB" id="9811969at2"/>
<evidence type="ECO:0000313" key="7">
    <source>
        <dbReference type="Proteomes" id="UP000318590"/>
    </source>
</evidence>
<comment type="caution">
    <text evidence="6">The sequence shown here is derived from an EMBL/GenBank/DDBJ whole genome shotgun (WGS) entry which is preliminary data.</text>
</comment>
<dbReference type="GO" id="GO:0008168">
    <property type="term" value="F:methyltransferase activity"/>
    <property type="evidence" value="ECO:0007669"/>
    <property type="project" value="UniProtKB-KW"/>
</dbReference>
<evidence type="ECO:0000256" key="5">
    <source>
        <dbReference type="SAM" id="Phobius"/>
    </source>
</evidence>
<dbReference type="GO" id="GO:0032259">
    <property type="term" value="P:methylation"/>
    <property type="evidence" value="ECO:0007669"/>
    <property type="project" value="UniProtKB-KW"/>
</dbReference>
<dbReference type="AlphaFoldDB" id="A0A547QAW5"/>
<reference evidence="6 7" key="1">
    <citation type="submission" date="2019-06" db="EMBL/GenBank/DDBJ databases">
        <title>Paenimaribius caenipelagi gen. nov., sp. nov., isolated from a tidal flat.</title>
        <authorList>
            <person name="Yoon J.-H."/>
        </authorList>
    </citation>
    <scope>NUCLEOTIDE SEQUENCE [LARGE SCALE GENOMIC DNA]</scope>
    <source>
        <strain evidence="6 7">JBTF-M29</strain>
    </source>
</reference>
<dbReference type="Gene3D" id="1.20.120.1630">
    <property type="match status" value="1"/>
</dbReference>
<dbReference type="GO" id="GO:0012505">
    <property type="term" value="C:endomembrane system"/>
    <property type="evidence" value="ECO:0007669"/>
    <property type="project" value="UniProtKB-SubCell"/>
</dbReference>
<name>A0A547QAW5_9RHOB</name>
<gene>
    <name evidence="6" type="ORF">FEV53_00560</name>
</gene>
<organism evidence="6 7">
    <name type="scientific">Palleronia caenipelagi</name>
    <dbReference type="NCBI Taxonomy" id="2489174"/>
    <lineage>
        <taxon>Bacteria</taxon>
        <taxon>Pseudomonadati</taxon>
        <taxon>Pseudomonadota</taxon>
        <taxon>Alphaproteobacteria</taxon>
        <taxon>Rhodobacterales</taxon>
        <taxon>Roseobacteraceae</taxon>
        <taxon>Palleronia</taxon>
    </lineage>
</organism>
<dbReference type="PANTHER" id="PTHR43847">
    <property type="entry name" value="BLL3993 PROTEIN"/>
    <property type="match status" value="1"/>
</dbReference>
<feature type="transmembrane region" description="Helical" evidence="5">
    <location>
        <begin position="40"/>
        <end position="59"/>
    </location>
</feature>
<evidence type="ECO:0000256" key="2">
    <source>
        <dbReference type="ARBA" id="ARBA00022692"/>
    </source>
</evidence>
<dbReference type="RefSeq" id="WP_142832864.1">
    <property type="nucleotide sequence ID" value="NZ_VFSV01000001.1"/>
</dbReference>
<dbReference type="Proteomes" id="UP000318590">
    <property type="component" value="Unassembled WGS sequence"/>
</dbReference>
<evidence type="ECO:0000256" key="1">
    <source>
        <dbReference type="ARBA" id="ARBA00004127"/>
    </source>
</evidence>
<keyword evidence="7" id="KW-1185">Reference proteome</keyword>
<dbReference type="InterPro" id="IPR007318">
    <property type="entry name" value="Phopholipid_MeTrfase"/>
</dbReference>
<accession>A0A547QAW5</accession>
<proteinExistence type="predicted"/>